<reference evidence="1" key="1">
    <citation type="journal article" date="2014" name="Nat. Commun.">
        <title>The rainbow trout genome provides novel insights into evolution after whole-genome duplication in vertebrates.</title>
        <authorList>
            <person name="Berthelot C."/>
            <person name="Brunet F."/>
            <person name="Chalopin D."/>
            <person name="Juanchich A."/>
            <person name="Bernard M."/>
            <person name="Noel B."/>
            <person name="Bento P."/>
            <person name="Da Silva C."/>
            <person name="Labadie K."/>
            <person name="Alberti A."/>
            <person name="Aury J.M."/>
            <person name="Louis A."/>
            <person name="Dehais P."/>
            <person name="Bardou P."/>
            <person name="Montfort J."/>
            <person name="Klopp C."/>
            <person name="Cabau C."/>
            <person name="Gaspin C."/>
            <person name="Thorgaard G.H."/>
            <person name="Boussaha M."/>
            <person name="Quillet E."/>
            <person name="Guyomard R."/>
            <person name="Galiana D."/>
            <person name="Bobe J."/>
            <person name="Volff J.N."/>
            <person name="Genet C."/>
            <person name="Wincker P."/>
            <person name="Jaillon O."/>
            <person name="Roest Crollius H."/>
            <person name="Guiguen Y."/>
        </authorList>
    </citation>
    <scope>NUCLEOTIDE SEQUENCE [LARGE SCALE GENOMIC DNA]</scope>
</reference>
<dbReference type="STRING" id="8022.A0A061ADT3"/>
<evidence type="ECO:0000313" key="2">
    <source>
        <dbReference type="Proteomes" id="UP000193380"/>
    </source>
</evidence>
<gene>
    <name evidence="1" type="ORF">GSONMT00005063001</name>
</gene>
<dbReference type="Pfam" id="PF13516">
    <property type="entry name" value="LRR_6"/>
    <property type="match status" value="2"/>
</dbReference>
<dbReference type="Gene3D" id="3.80.10.10">
    <property type="entry name" value="Ribonuclease Inhibitor"/>
    <property type="match status" value="1"/>
</dbReference>
<dbReference type="SUPFAM" id="SSF52047">
    <property type="entry name" value="RNI-like"/>
    <property type="match status" value="1"/>
</dbReference>
<proteinExistence type="predicted"/>
<dbReference type="InterPro" id="IPR001611">
    <property type="entry name" value="Leu-rich_rpt"/>
</dbReference>
<reference evidence="1" key="2">
    <citation type="submission" date="2014-03" db="EMBL/GenBank/DDBJ databases">
        <authorList>
            <person name="Genoscope - CEA"/>
        </authorList>
    </citation>
    <scope>NUCLEOTIDE SEQUENCE</scope>
</reference>
<dbReference type="PaxDb" id="8022-A0A061ADT3"/>
<dbReference type="PANTHER" id="PTHR24114">
    <property type="entry name" value="LEUCINE RICH REPEAT FAMILY PROTEIN"/>
    <property type="match status" value="1"/>
</dbReference>
<dbReference type="AlphaFoldDB" id="A0A061ADT3"/>
<sequence length="68" mass="7272">MLLDNVSVKSINLSGNGFVDADAKRLADALANNYRLKDLDLSHNQFCDTGGEHLGQMLGKTVDVAGSH</sequence>
<evidence type="ECO:0000313" key="1">
    <source>
        <dbReference type="EMBL" id="CDR18052.1"/>
    </source>
</evidence>
<dbReference type="PANTHER" id="PTHR24114:SF49">
    <property type="entry name" value="LEUCINE-RICH REPEAT-CONTAINING PROTEIN 74A"/>
    <property type="match status" value="1"/>
</dbReference>
<dbReference type="Proteomes" id="UP000193380">
    <property type="component" value="Unassembled WGS sequence"/>
</dbReference>
<accession>A0A061ADT3</accession>
<dbReference type="EMBL" id="FR974474">
    <property type="protein sequence ID" value="CDR18052.1"/>
    <property type="molecule type" value="Genomic_DNA"/>
</dbReference>
<dbReference type="InterPro" id="IPR052394">
    <property type="entry name" value="LRR-containing"/>
</dbReference>
<dbReference type="SMART" id="SM00368">
    <property type="entry name" value="LRR_RI"/>
    <property type="match status" value="2"/>
</dbReference>
<dbReference type="InterPro" id="IPR032675">
    <property type="entry name" value="LRR_dom_sf"/>
</dbReference>
<organism evidence="1 2">
    <name type="scientific">Oncorhynchus mykiss</name>
    <name type="common">Rainbow trout</name>
    <name type="synonym">Salmo gairdneri</name>
    <dbReference type="NCBI Taxonomy" id="8022"/>
    <lineage>
        <taxon>Eukaryota</taxon>
        <taxon>Metazoa</taxon>
        <taxon>Chordata</taxon>
        <taxon>Craniata</taxon>
        <taxon>Vertebrata</taxon>
        <taxon>Euteleostomi</taxon>
        <taxon>Actinopterygii</taxon>
        <taxon>Neopterygii</taxon>
        <taxon>Teleostei</taxon>
        <taxon>Protacanthopterygii</taxon>
        <taxon>Salmoniformes</taxon>
        <taxon>Salmonidae</taxon>
        <taxon>Salmoninae</taxon>
        <taxon>Oncorhynchus</taxon>
    </lineage>
</organism>
<name>A0A061ADT3_ONCMY</name>
<protein>
    <submittedName>
        <fullName evidence="1">Uncharacterized protein</fullName>
    </submittedName>
</protein>